<dbReference type="RefSeq" id="WP_028871958.1">
    <property type="nucleotide sequence ID" value="NZ_VOSB01000008.1"/>
</dbReference>
<evidence type="ECO:0000256" key="1">
    <source>
        <dbReference type="SAM" id="SignalP"/>
    </source>
</evidence>
<name>A0A5C7B9R3_9FLAO</name>
<protein>
    <submittedName>
        <fullName evidence="2">Uncharacterized protein</fullName>
    </submittedName>
</protein>
<comment type="caution">
    <text evidence="2">The sequence shown here is derived from an EMBL/GenBank/DDBJ whole genome shotgun (WGS) entry which is preliminary data.</text>
</comment>
<evidence type="ECO:0000313" key="3">
    <source>
        <dbReference type="Proteomes" id="UP000321938"/>
    </source>
</evidence>
<organism evidence="2 3">
    <name type="scientific">Psychroserpens burtonensis</name>
    <dbReference type="NCBI Taxonomy" id="49278"/>
    <lineage>
        <taxon>Bacteria</taxon>
        <taxon>Pseudomonadati</taxon>
        <taxon>Bacteroidota</taxon>
        <taxon>Flavobacteriia</taxon>
        <taxon>Flavobacteriales</taxon>
        <taxon>Flavobacteriaceae</taxon>
        <taxon>Psychroserpens</taxon>
    </lineage>
</organism>
<gene>
    <name evidence="2" type="ORF">ES692_06765</name>
</gene>
<reference evidence="2 3" key="1">
    <citation type="submission" date="2019-08" db="EMBL/GenBank/DDBJ databases">
        <title>Genome of Psychroserpens burtonensis ACAM 167.</title>
        <authorList>
            <person name="Bowman J.P."/>
        </authorList>
    </citation>
    <scope>NUCLEOTIDE SEQUENCE [LARGE SCALE GENOMIC DNA]</scope>
    <source>
        <strain evidence="2 3">ACAM 167</strain>
    </source>
</reference>
<accession>A0A5C7B9R3</accession>
<feature type="signal peptide" evidence="1">
    <location>
        <begin position="1"/>
        <end position="21"/>
    </location>
</feature>
<keyword evidence="3" id="KW-1185">Reference proteome</keyword>
<dbReference type="OrthoDB" id="9919277at2"/>
<evidence type="ECO:0000313" key="2">
    <source>
        <dbReference type="EMBL" id="TXE18345.1"/>
    </source>
</evidence>
<dbReference type="AlphaFoldDB" id="A0A5C7B9R3"/>
<dbReference type="EMBL" id="VOSB01000008">
    <property type="protein sequence ID" value="TXE18345.1"/>
    <property type="molecule type" value="Genomic_DNA"/>
</dbReference>
<proteinExistence type="predicted"/>
<dbReference type="STRING" id="1123037.GCA_000425305_02142"/>
<dbReference type="Proteomes" id="UP000321938">
    <property type="component" value="Unassembled WGS sequence"/>
</dbReference>
<sequence length="97" mass="10848">MKKIVFLFMMSLTFSAFSSNAISNKLDFKFTKIDNKTFTTIEDSGWGVTCYITIVNQVTGEERKVFSSGTGATPGLALLDCEKNARAKAKREFFIIE</sequence>
<feature type="chain" id="PRO_5022918429" evidence="1">
    <location>
        <begin position="22"/>
        <end position="97"/>
    </location>
</feature>
<keyword evidence="1" id="KW-0732">Signal</keyword>